<evidence type="ECO:0000313" key="2">
    <source>
        <dbReference type="EMBL" id="MDK2123818.1"/>
    </source>
</evidence>
<dbReference type="PANTHER" id="PTHR11236">
    <property type="entry name" value="AMINOBENZOATE/ANTHRANILATE SYNTHASE"/>
    <property type="match status" value="1"/>
</dbReference>
<keyword evidence="2" id="KW-0032">Aminotransferase</keyword>
<dbReference type="PANTHER" id="PTHR11236:SF9">
    <property type="entry name" value="ANTHRANILATE SYNTHASE COMPONENT 1"/>
    <property type="match status" value="1"/>
</dbReference>
<keyword evidence="2" id="KW-0808">Transferase</keyword>
<dbReference type="EMBL" id="JARRAF010000006">
    <property type="protein sequence ID" value="MDK2123818.1"/>
    <property type="molecule type" value="Genomic_DNA"/>
</dbReference>
<evidence type="ECO:0000259" key="1">
    <source>
        <dbReference type="Pfam" id="PF00425"/>
    </source>
</evidence>
<evidence type="ECO:0000313" key="3">
    <source>
        <dbReference type="Proteomes" id="UP001172778"/>
    </source>
</evidence>
<dbReference type="Proteomes" id="UP001172778">
    <property type="component" value="Unassembled WGS sequence"/>
</dbReference>
<organism evidence="2 3">
    <name type="scientific">Parachitinimonas caeni</name>
    <dbReference type="NCBI Taxonomy" id="3031301"/>
    <lineage>
        <taxon>Bacteria</taxon>
        <taxon>Pseudomonadati</taxon>
        <taxon>Pseudomonadota</taxon>
        <taxon>Betaproteobacteria</taxon>
        <taxon>Neisseriales</taxon>
        <taxon>Chitinibacteraceae</taxon>
        <taxon>Parachitinimonas</taxon>
    </lineage>
</organism>
<keyword evidence="3" id="KW-1185">Reference proteome</keyword>
<dbReference type="Gene3D" id="3.60.120.10">
    <property type="entry name" value="Anthranilate synthase"/>
    <property type="match status" value="1"/>
</dbReference>
<dbReference type="SUPFAM" id="SSF56322">
    <property type="entry name" value="ADC synthase"/>
    <property type="match status" value="1"/>
</dbReference>
<feature type="domain" description="Chorismate-utilising enzyme C-terminal" evidence="1">
    <location>
        <begin position="163"/>
        <end position="418"/>
    </location>
</feature>
<proteinExistence type="predicted"/>
<comment type="caution">
    <text evidence="2">The sequence shown here is derived from an EMBL/GenBank/DDBJ whole genome shotgun (WGS) entry which is preliminary data.</text>
</comment>
<protein>
    <submittedName>
        <fullName evidence="2">Aminodeoxychorismate synthase component I</fullName>
        <ecNumber evidence="2">2.6.1.85</ecNumber>
    </submittedName>
</protein>
<dbReference type="NCBIfam" id="NF006563">
    <property type="entry name" value="PRK09070.1"/>
    <property type="match status" value="1"/>
</dbReference>
<dbReference type="Pfam" id="PF00425">
    <property type="entry name" value="Chorismate_bind"/>
    <property type="match status" value="1"/>
</dbReference>
<accession>A0ABT7DXL2</accession>
<dbReference type="InterPro" id="IPR015890">
    <property type="entry name" value="Chorismate_C"/>
</dbReference>
<reference evidence="2" key="1">
    <citation type="submission" date="2023-03" db="EMBL/GenBank/DDBJ databases">
        <title>Chitinimonas shenzhenensis gen. nov., sp. nov., a novel member of family Burkholderiaceae isolated from activated sludge collected in Shen Zhen, China.</title>
        <authorList>
            <person name="Wang X."/>
        </authorList>
    </citation>
    <scope>NUCLEOTIDE SEQUENCE</scope>
    <source>
        <strain evidence="2">DQS-5</strain>
    </source>
</reference>
<dbReference type="EC" id="2.6.1.85" evidence="2"/>
<dbReference type="PRINTS" id="PR00095">
    <property type="entry name" value="ANTSNTHASEI"/>
</dbReference>
<sequence length="430" mass="47729">MHTESLTFVPDLLSLAAGSPANFPYLLQSSGETGWDILFALPASMEIFDRQSASRLTQTLENIRVQPDCKQQTLPFRGGWFVYLGYEWLEQLEPSVVARSEADFPLALLARIPAAILVNRADCTAHLIAETPELLALLKTKLNHQPFQPQPITLQALSEDTPERFLTGVSRCKQYIREGDVFQVNLSRGWDATLGSEISAFDLYGRLRQANPAPFSAYVDLGGQQIVSSSPERLVRIDTNGLAETRPIAGTHPRHADPLEDERQKQRLLASSKERAEHIMLIDLERNDLGRLATPGTVKVDALMDVTTYAFVHHIESTVSCQVRPGTNMAEVIRALFPGGTITGCPKVRTMQIIRELEDRPRHAYTGSLGYINHDGSMDLNILIRTFMQSGQQLYFRAGAGIVADSDPERELNETRAKARGLLRALGVQA</sequence>
<dbReference type="InterPro" id="IPR005801">
    <property type="entry name" value="ADC_synthase"/>
</dbReference>
<dbReference type="GO" id="GO:0046820">
    <property type="term" value="F:4-amino-4-deoxychorismate synthase activity"/>
    <property type="evidence" value="ECO:0007669"/>
    <property type="project" value="UniProtKB-EC"/>
</dbReference>
<dbReference type="InterPro" id="IPR019999">
    <property type="entry name" value="Anth_synth_I-like"/>
</dbReference>
<name>A0ABT7DXL2_9NEIS</name>
<dbReference type="RefSeq" id="WP_284100123.1">
    <property type="nucleotide sequence ID" value="NZ_JARRAF010000006.1"/>
</dbReference>
<gene>
    <name evidence="2" type="ORF">PZA18_07125</name>
</gene>